<feature type="region of interest" description="Disordered" evidence="1">
    <location>
        <begin position="73"/>
        <end position="98"/>
    </location>
</feature>
<dbReference type="AlphaFoldDB" id="A0A9N9E4C6"/>
<proteinExistence type="predicted"/>
<reference evidence="2" key="1">
    <citation type="submission" date="2021-06" db="EMBL/GenBank/DDBJ databases">
        <authorList>
            <person name="Kallberg Y."/>
            <person name="Tangrot J."/>
            <person name="Rosling A."/>
        </authorList>
    </citation>
    <scope>NUCLEOTIDE SEQUENCE</scope>
    <source>
        <strain evidence="2">BR232B</strain>
    </source>
</reference>
<organism evidence="2 3">
    <name type="scientific">Paraglomus brasilianum</name>
    <dbReference type="NCBI Taxonomy" id="144538"/>
    <lineage>
        <taxon>Eukaryota</taxon>
        <taxon>Fungi</taxon>
        <taxon>Fungi incertae sedis</taxon>
        <taxon>Mucoromycota</taxon>
        <taxon>Glomeromycotina</taxon>
        <taxon>Glomeromycetes</taxon>
        <taxon>Paraglomerales</taxon>
        <taxon>Paraglomeraceae</taxon>
        <taxon>Paraglomus</taxon>
    </lineage>
</organism>
<evidence type="ECO:0000313" key="3">
    <source>
        <dbReference type="Proteomes" id="UP000789739"/>
    </source>
</evidence>
<dbReference type="EMBL" id="CAJVPI010004043">
    <property type="protein sequence ID" value="CAG8664614.1"/>
    <property type="molecule type" value="Genomic_DNA"/>
</dbReference>
<comment type="caution">
    <text evidence="2">The sequence shown here is derived from an EMBL/GenBank/DDBJ whole genome shotgun (WGS) entry which is preliminary data.</text>
</comment>
<dbReference type="Proteomes" id="UP000789739">
    <property type="component" value="Unassembled WGS sequence"/>
</dbReference>
<gene>
    <name evidence="2" type="ORF">PBRASI_LOCUS10976</name>
</gene>
<sequence length="187" mass="21115">CFNIPQIQISKSRREKTYVMYSNENEHVGNKLLEDQSKSVLDTNNPADAKTTRITRSMNRLLYAAEESSPKRLAKNDLISGTPDENNSDKSYHLSSYESPDSTFIQTKRGKINYTYDWFMGQGVKKSVLSEDAKKDNFDLDAQNVSSGVSSMIEPESLSIIFGAIKNEFAPYYLSAYDALQCHKVAK</sequence>
<evidence type="ECO:0000256" key="1">
    <source>
        <dbReference type="SAM" id="MobiDB-lite"/>
    </source>
</evidence>
<protein>
    <submittedName>
        <fullName evidence="2">8929_t:CDS:1</fullName>
    </submittedName>
</protein>
<feature type="non-terminal residue" evidence="2">
    <location>
        <position position="187"/>
    </location>
</feature>
<keyword evidence="3" id="KW-1185">Reference proteome</keyword>
<accession>A0A9N9E4C6</accession>
<feature type="non-terminal residue" evidence="2">
    <location>
        <position position="1"/>
    </location>
</feature>
<evidence type="ECO:0000313" key="2">
    <source>
        <dbReference type="EMBL" id="CAG8664614.1"/>
    </source>
</evidence>
<dbReference type="OrthoDB" id="2370938at2759"/>
<name>A0A9N9E4C6_9GLOM</name>